<sequence length="178" mass="19111">MSDYDVVLLVEQALTAQDAVQVRSLHEGVEDPVRYHLLLPVEDSATRIEAGMGSLATGDAMGVPALLSDPEALAEMQHDLLESAREALRTSLAAIEAAGGTAVGEIVSVDPIEGLAKKVTEVDAREAIILTRPHVVSEFFHLDWTSRARRKLGVPVLHLLEHETFDEQAGEGEGITGL</sequence>
<dbReference type="Gene3D" id="3.40.50.620">
    <property type="entry name" value="HUPs"/>
    <property type="match status" value="1"/>
</dbReference>
<dbReference type="OrthoDB" id="3825223at2"/>
<evidence type="ECO:0000313" key="1">
    <source>
        <dbReference type="EMBL" id="RNL64179.1"/>
    </source>
</evidence>
<dbReference type="Proteomes" id="UP000267128">
    <property type="component" value="Unassembled WGS sequence"/>
</dbReference>
<dbReference type="SUPFAM" id="SSF52402">
    <property type="entry name" value="Adenine nucleotide alpha hydrolases-like"/>
    <property type="match status" value="1"/>
</dbReference>
<comment type="caution">
    <text evidence="1">The sequence shown here is derived from an EMBL/GenBank/DDBJ whole genome shotgun (WGS) entry which is preliminary data.</text>
</comment>
<name>A0A3N0CLG0_9ACTN</name>
<evidence type="ECO:0000313" key="2">
    <source>
        <dbReference type="Proteomes" id="UP000267128"/>
    </source>
</evidence>
<protein>
    <recommendedName>
        <fullName evidence="3">Indole-3-glycerol phosphate synthase</fullName>
    </recommendedName>
</protein>
<dbReference type="AlphaFoldDB" id="A0A3N0CLG0"/>
<accession>A0A3N0CLG0</accession>
<dbReference type="EMBL" id="RJSE01000005">
    <property type="protein sequence ID" value="RNL64179.1"/>
    <property type="molecule type" value="Genomic_DNA"/>
</dbReference>
<keyword evidence="2" id="KW-1185">Reference proteome</keyword>
<organism evidence="1 2">
    <name type="scientific">Nocardioides marmoriginsengisoli</name>
    <dbReference type="NCBI Taxonomy" id="661483"/>
    <lineage>
        <taxon>Bacteria</taxon>
        <taxon>Bacillati</taxon>
        <taxon>Actinomycetota</taxon>
        <taxon>Actinomycetes</taxon>
        <taxon>Propionibacteriales</taxon>
        <taxon>Nocardioidaceae</taxon>
        <taxon>Nocardioides</taxon>
    </lineage>
</organism>
<evidence type="ECO:0008006" key="3">
    <source>
        <dbReference type="Google" id="ProtNLM"/>
    </source>
</evidence>
<gene>
    <name evidence="1" type="ORF">EFK50_06505</name>
</gene>
<proteinExistence type="predicted"/>
<dbReference type="RefSeq" id="WP_123226755.1">
    <property type="nucleotide sequence ID" value="NZ_RJSE01000005.1"/>
</dbReference>
<reference evidence="1 2" key="1">
    <citation type="submission" date="2018-11" db="EMBL/GenBank/DDBJ databases">
        <authorList>
            <person name="Li F."/>
        </authorList>
    </citation>
    <scope>NUCLEOTIDE SEQUENCE [LARGE SCALE GENOMIC DNA]</scope>
    <source>
        <strain evidence="1 2">Gsoil 097</strain>
    </source>
</reference>
<dbReference type="InterPro" id="IPR014729">
    <property type="entry name" value="Rossmann-like_a/b/a_fold"/>
</dbReference>